<evidence type="ECO:0000259" key="8">
    <source>
        <dbReference type="PROSITE" id="PS50880"/>
    </source>
</evidence>
<evidence type="ECO:0000256" key="7">
    <source>
        <dbReference type="HAMAP-Rule" id="MF_00017"/>
    </source>
</evidence>
<dbReference type="Pfam" id="PF13662">
    <property type="entry name" value="Toprim_4"/>
    <property type="match status" value="1"/>
</dbReference>
<dbReference type="CDD" id="cd01025">
    <property type="entry name" value="TOPRIM_recR"/>
    <property type="match status" value="1"/>
</dbReference>
<evidence type="ECO:0000313" key="10">
    <source>
        <dbReference type="Proteomes" id="UP000287502"/>
    </source>
</evidence>
<organism evidence="9 10">
    <name type="scientific">Geovibrio thiophilus</name>
    <dbReference type="NCBI Taxonomy" id="139438"/>
    <lineage>
        <taxon>Bacteria</taxon>
        <taxon>Pseudomonadati</taxon>
        <taxon>Deferribacterota</taxon>
        <taxon>Deferribacteres</taxon>
        <taxon>Deferribacterales</taxon>
        <taxon>Geovibrionaceae</taxon>
        <taxon>Geovibrio</taxon>
    </lineage>
</organism>
<evidence type="ECO:0000256" key="1">
    <source>
        <dbReference type="ARBA" id="ARBA00022723"/>
    </source>
</evidence>
<dbReference type="InterPro" id="IPR023627">
    <property type="entry name" value="Rcmb_RecR"/>
</dbReference>
<dbReference type="InterPro" id="IPR000093">
    <property type="entry name" value="DNA_Rcmb_RecR"/>
</dbReference>
<evidence type="ECO:0000256" key="4">
    <source>
        <dbReference type="ARBA" id="ARBA00022833"/>
    </source>
</evidence>
<dbReference type="Proteomes" id="UP000287502">
    <property type="component" value="Chromosome"/>
</dbReference>
<dbReference type="GO" id="GO:0008270">
    <property type="term" value="F:zinc ion binding"/>
    <property type="evidence" value="ECO:0007669"/>
    <property type="project" value="UniProtKB-KW"/>
</dbReference>
<dbReference type="KEGG" id="gtl:EP073_00775"/>
<dbReference type="Pfam" id="PF21175">
    <property type="entry name" value="RecR_C"/>
    <property type="match status" value="1"/>
</dbReference>
<evidence type="ECO:0000256" key="6">
    <source>
        <dbReference type="ARBA" id="ARBA00023204"/>
    </source>
</evidence>
<name>A0A410JUW2_9BACT</name>
<dbReference type="Gene3D" id="1.10.8.420">
    <property type="entry name" value="RecR Domain 1"/>
    <property type="match status" value="1"/>
</dbReference>
<dbReference type="GO" id="GO:0006310">
    <property type="term" value="P:DNA recombination"/>
    <property type="evidence" value="ECO:0007669"/>
    <property type="project" value="UniProtKB-UniRule"/>
</dbReference>
<dbReference type="GO" id="GO:0003677">
    <property type="term" value="F:DNA binding"/>
    <property type="evidence" value="ECO:0007669"/>
    <property type="project" value="UniProtKB-UniRule"/>
</dbReference>
<dbReference type="Gene3D" id="3.40.1360.10">
    <property type="match status" value="1"/>
</dbReference>
<keyword evidence="2 7" id="KW-0227">DNA damage</keyword>
<dbReference type="OrthoDB" id="9802672at2"/>
<dbReference type="NCBIfam" id="TIGR00615">
    <property type="entry name" value="recR"/>
    <property type="match status" value="1"/>
</dbReference>
<dbReference type="PANTHER" id="PTHR30446:SF0">
    <property type="entry name" value="RECOMBINATION PROTEIN RECR"/>
    <property type="match status" value="1"/>
</dbReference>
<evidence type="ECO:0000256" key="5">
    <source>
        <dbReference type="ARBA" id="ARBA00023172"/>
    </source>
</evidence>
<accession>A0A410JUW2</accession>
<dbReference type="HAMAP" id="MF_00017">
    <property type="entry name" value="RecR"/>
    <property type="match status" value="1"/>
</dbReference>
<dbReference type="SUPFAM" id="SSF111304">
    <property type="entry name" value="Recombination protein RecR"/>
    <property type="match status" value="1"/>
</dbReference>
<evidence type="ECO:0000313" key="9">
    <source>
        <dbReference type="EMBL" id="QAR31984.1"/>
    </source>
</evidence>
<dbReference type="GO" id="GO:0006281">
    <property type="term" value="P:DNA repair"/>
    <property type="evidence" value="ECO:0007669"/>
    <property type="project" value="UniProtKB-UniRule"/>
</dbReference>
<feature type="domain" description="Toprim" evidence="8">
    <location>
        <begin position="80"/>
        <end position="176"/>
    </location>
</feature>
<keyword evidence="6 7" id="KW-0234">DNA repair</keyword>
<protein>
    <recommendedName>
        <fullName evidence="7">Recombination protein RecR</fullName>
    </recommendedName>
</protein>
<dbReference type="Pfam" id="PF02132">
    <property type="entry name" value="RecR_ZnF"/>
    <property type="match status" value="1"/>
</dbReference>
<feature type="zinc finger region" description="C4-type" evidence="7">
    <location>
        <begin position="57"/>
        <end position="72"/>
    </location>
</feature>
<keyword evidence="10" id="KW-1185">Reference proteome</keyword>
<sequence length="199" mass="22039">MIKNRIFENCLNELSRLPGIGRKTAGRLALHVLKMKPEDVKRLAESIVYLKEKTVFCSVCGGISEAPVCSVCEDRYRVRSQICVVEEPKDIFIIENTGSFRGLYHVLGGRISPLDGIGPDELRIASLLERLEGGEVTEVIMAMNTDVEGETTAIYIARLLKRFPEISVTKIASGVPIGSNLEHTDEVTLLKALEGRIRL</sequence>
<dbReference type="InterPro" id="IPR034137">
    <property type="entry name" value="TOPRIM_RecR"/>
</dbReference>
<reference evidence="9 10" key="1">
    <citation type="submission" date="2019-01" db="EMBL/GenBank/DDBJ databases">
        <title>Geovibrio thiophilus DSM 11263, complete genome.</title>
        <authorList>
            <person name="Spring S."/>
            <person name="Bunk B."/>
            <person name="Sproer C."/>
        </authorList>
    </citation>
    <scope>NUCLEOTIDE SEQUENCE [LARGE SCALE GENOMIC DNA]</scope>
    <source>
        <strain evidence="9 10">DSM 11263</strain>
    </source>
</reference>
<dbReference type="InterPro" id="IPR006171">
    <property type="entry name" value="TOPRIM_dom"/>
</dbReference>
<dbReference type="EMBL" id="CP035108">
    <property type="protein sequence ID" value="QAR31984.1"/>
    <property type="molecule type" value="Genomic_DNA"/>
</dbReference>
<dbReference type="PANTHER" id="PTHR30446">
    <property type="entry name" value="RECOMBINATION PROTEIN RECR"/>
    <property type="match status" value="1"/>
</dbReference>
<dbReference type="Gene3D" id="6.10.250.240">
    <property type="match status" value="1"/>
</dbReference>
<comment type="function">
    <text evidence="7">May play a role in DNA repair. It seems to be involved in an RecBC-independent recombinational process of DNA repair. It may act with RecF and RecO.</text>
</comment>
<evidence type="ECO:0000256" key="3">
    <source>
        <dbReference type="ARBA" id="ARBA00022771"/>
    </source>
</evidence>
<comment type="similarity">
    <text evidence="7">Belongs to the RecR family.</text>
</comment>
<dbReference type="PROSITE" id="PS50880">
    <property type="entry name" value="TOPRIM"/>
    <property type="match status" value="1"/>
</dbReference>
<dbReference type="InterPro" id="IPR015967">
    <property type="entry name" value="Rcmb_RecR_Znf"/>
</dbReference>
<keyword evidence="3 7" id="KW-0863">Zinc-finger</keyword>
<gene>
    <name evidence="7 9" type="primary">recR</name>
    <name evidence="9" type="ORF">EP073_00775</name>
</gene>
<dbReference type="SMART" id="SM00493">
    <property type="entry name" value="TOPRIM"/>
    <property type="match status" value="1"/>
</dbReference>
<proteinExistence type="inferred from homology"/>
<keyword evidence="4 7" id="KW-0862">Zinc</keyword>
<dbReference type="AlphaFoldDB" id="A0A410JUW2"/>
<keyword evidence="1 7" id="KW-0479">Metal-binding</keyword>
<keyword evidence="5 7" id="KW-0233">DNA recombination</keyword>
<evidence type="ECO:0000256" key="2">
    <source>
        <dbReference type="ARBA" id="ARBA00022763"/>
    </source>
</evidence>
<dbReference type="Pfam" id="PF21176">
    <property type="entry name" value="RecR_HhH"/>
    <property type="match status" value="1"/>
</dbReference>
<dbReference type="RefSeq" id="WP_128465271.1">
    <property type="nucleotide sequence ID" value="NZ_CP035108.1"/>
</dbReference>